<dbReference type="GeneID" id="36326060"/>
<dbReference type="Proteomes" id="UP000194127">
    <property type="component" value="Unassembled WGS sequence"/>
</dbReference>
<name>A0A1X6MU17_9APHY</name>
<evidence type="ECO:0000313" key="3">
    <source>
        <dbReference type="Proteomes" id="UP000194127"/>
    </source>
</evidence>
<gene>
    <name evidence="2" type="ORF">POSPLADRAFT_1059011</name>
</gene>
<keyword evidence="3" id="KW-1185">Reference proteome</keyword>
<feature type="compositionally biased region" description="Basic and acidic residues" evidence="1">
    <location>
        <begin position="193"/>
        <end position="207"/>
    </location>
</feature>
<reference evidence="2 3" key="1">
    <citation type="submission" date="2017-04" db="EMBL/GenBank/DDBJ databases">
        <title>Genome Sequence of the Model Brown-Rot Fungus Postia placenta SB12.</title>
        <authorList>
            <consortium name="DOE Joint Genome Institute"/>
            <person name="Gaskell J."/>
            <person name="Kersten P."/>
            <person name="Larrondo L.F."/>
            <person name="Canessa P."/>
            <person name="Martinez D."/>
            <person name="Hibbett D."/>
            <person name="Schmoll M."/>
            <person name="Kubicek C.P."/>
            <person name="Martinez A.T."/>
            <person name="Yadav J."/>
            <person name="Master E."/>
            <person name="Magnuson J.K."/>
            <person name="James T."/>
            <person name="Yaver D."/>
            <person name="Berka R."/>
            <person name="Labutti K."/>
            <person name="Lipzen A."/>
            <person name="Aerts A."/>
            <person name="Barry K."/>
            <person name="Henrissat B."/>
            <person name="Blanchette R."/>
            <person name="Grigoriev I."/>
            <person name="Cullen D."/>
        </authorList>
    </citation>
    <scope>NUCLEOTIDE SEQUENCE [LARGE SCALE GENOMIC DNA]</scope>
    <source>
        <strain evidence="2 3">MAD-698-R-SB12</strain>
    </source>
</reference>
<proteinExistence type="predicted"/>
<organism evidence="2 3">
    <name type="scientific">Postia placenta MAD-698-R-SB12</name>
    <dbReference type="NCBI Taxonomy" id="670580"/>
    <lineage>
        <taxon>Eukaryota</taxon>
        <taxon>Fungi</taxon>
        <taxon>Dikarya</taxon>
        <taxon>Basidiomycota</taxon>
        <taxon>Agaricomycotina</taxon>
        <taxon>Agaricomycetes</taxon>
        <taxon>Polyporales</taxon>
        <taxon>Adustoporiaceae</taxon>
        <taxon>Rhodonia</taxon>
    </lineage>
</organism>
<feature type="region of interest" description="Disordered" evidence="1">
    <location>
        <begin position="1"/>
        <end position="167"/>
    </location>
</feature>
<feature type="region of interest" description="Disordered" evidence="1">
    <location>
        <begin position="185"/>
        <end position="207"/>
    </location>
</feature>
<dbReference type="AlphaFoldDB" id="A0A1X6MU17"/>
<accession>A0A1X6MU17</accession>
<dbReference type="RefSeq" id="XP_024336506.1">
    <property type="nucleotide sequence ID" value="XM_024481110.1"/>
</dbReference>
<evidence type="ECO:0000256" key="1">
    <source>
        <dbReference type="SAM" id="MobiDB-lite"/>
    </source>
</evidence>
<sequence>MQRRKPVASAGPAALESNNAHRVYNVRASRAYLTDARPPHSVGDNETLWKQGLPENNSTPPMVRPHHARPIVSPARVLSTPVSQKSSTRRPQEHGDAPPRPAPSRPVLRRMGGDGFVATRHSCKAREPSCPQADGTPLIDRRTATPPRPSASPWGRPRAPTGTGTNVEMRSPWRQFMIAARAAPSPLVPSARHPSDHHGSAGQPREARADRARIWGMRGGGGISTTARHAVRQIHVGSPPSWGTAHIGNAGSCAFPGGRAVTRYMDIRRADRRGCRTGAPRPQRLR</sequence>
<evidence type="ECO:0000313" key="2">
    <source>
        <dbReference type="EMBL" id="OSX59712.1"/>
    </source>
</evidence>
<protein>
    <submittedName>
        <fullName evidence="2">Uncharacterized protein</fullName>
    </submittedName>
</protein>
<dbReference type="EMBL" id="KZ110601">
    <property type="protein sequence ID" value="OSX59712.1"/>
    <property type="molecule type" value="Genomic_DNA"/>
</dbReference>